<dbReference type="EMBL" id="HBEQ01013278">
    <property type="protein sequence ID" value="CAD8524247.1"/>
    <property type="molecule type" value="Transcribed_RNA"/>
</dbReference>
<feature type="region of interest" description="Disordered" evidence="1">
    <location>
        <begin position="89"/>
        <end position="118"/>
    </location>
</feature>
<keyword evidence="2" id="KW-0472">Membrane</keyword>
<accession>A0A7S0IK83</accession>
<name>A0A7S0IK83_MICPS</name>
<reference evidence="3" key="1">
    <citation type="submission" date="2021-01" db="EMBL/GenBank/DDBJ databases">
        <authorList>
            <person name="Corre E."/>
            <person name="Pelletier E."/>
            <person name="Niang G."/>
            <person name="Scheremetjew M."/>
            <person name="Finn R."/>
            <person name="Kale V."/>
            <person name="Holt S."/>
            <person name="Cochrane G."/>
            <person name="Meng A."/>
            <person name="Brown T."/>
            <person name="Cohen L."/>
        </authorList>
    </citation>
    <scope>NUCLEOTIDE SEQUENCE</scope>
    <source>
        <strain evidence="3">CCMP1723</strain>
    </source>
</reference>
<evidence type="ECO:0000256" key="1">
    <source>
        <dbReference type="SAM" id="MobiDB-lite"/>
    </source>
</evidence>
<evidence type="ECO:0000313" key="3">
    <source>
        <dbReference type="EMBL" id="CAD8524247.1"/>
    </source>
</evidence>
<sequence length="220" mass="23411">MEASKRVVFVSLRGKEDGRQRTRRKRALGVSETATWDEFCALICARLQLSRVRAVFHASTMSPLTSTNELQDIEDLVVEGDEIAGARVGAAPGGASTGIGGRTGGSAPGPALTMDEDGEDKYRKKAPLHVQLMQQIAPGLTAKIGTRADTLDAMESGRKAGGHGRHEEGRTPTKGAGRRRGAIGGGHRRTDPRTVIVGLSLLSCIATMILLYSRLARTLP</sequence>
<keyword evidence="2" id="KW-0812">Transmembrane</keyword>
<evidence type="ECO:0000256" key="2">
    <source>
        <dbReference type="SAM" id="Phobius"/>
    </source>
</evidence>
<feature type="transmembrane region" description="Helical" evidence="2">
    <location>
        <begin position="195"/>
        <end position="215"/>
    </location>
</feature>
<protein>
    <submittedName>
        <fullName evidence="3">Uncharacterized protein</fullName>
    </submittedName>
</protein>
<proteinExistence type="predicted"/>
<gene>
    <name evidence="3" type="ORF">MCOM1403_LOCUS10668</name>
</gene>
<dbReference type="AlphaFoldDB" id="A0A7S0IK83"/>
<feature type="compositionally biased region" description="Gly residues" evidence="1">
    <location>
        <begin position="91"/>
        <end position="107"/>
    </location>
</feature>
<keyword evidence="2" id="KW-1133">Transmembrane helix</keyword>
<feature type="region of interest" description="Disordered" evidence="1">
    <location>
        <begin position="155"/>
        <end position="190"/>
    </location>
</feature>
<organism evidence="3">
    <name type="scientific">Micromonas pusilla</name>
    <name type="common">Picoplanktonic green alga</name>
    <name type="synonym">Chromulina pusilla</name>
    <dbReference type="NCBI Taxonomy" id="38833"/>
    <lineage>
        <taxon>Eukaryota</taxon>
        <taxon>Viridiplantae</taxon>
        <taxon>Chlorophyta</taxon>
        <taxon>Mamiellophyceae</taxon>
        <taxon>Mamiellales</taxon>
        <taxon>Mamiellaceae</taxon>
        <taxon>Micromonas</taxon>
    </lineage>
</organism>